<evidence type="ECO:0000313" key="1">
    <source>
        <dbReference type="EMBL" id="KAK8391270.1"/>
    </source>
</evidence>
<sequence>MGLKERREMSVISTLLDNDFPKLTCVDFTITVEMLIGQDAPAALTPLEVRSGRDGDLFAIRTELGWTKNDPLKPAINEDLSFNTFVVIL</sequence>
<organism evidence="1 2">
    <name type="scientific">Scylla paramamosain</name>
    <name type="common">Mud crab</name>
    <dbReference type="NCBI Taxonomy" id="85552"/>
    <lineage>
        <taxon>Eukaryota</taxon>
        <taxon>Metazoa</taxon>
        <taxon>Ecdysozoa</taxon>
        <taxon>Arthropoda</taxon>
        <taxon>Crustacea</taxon>
        <taxon>Multicrustacea</taxon>
        <taxon>Malacostraca</taxon>
        <taxon>Eumalacostraca</taxon>
        <taxon>Eucarida</taxon>
        <taxon>Decapoda</taxon>
        <taxon>Pleocyemata</taxon>
        <taxon>Brachyura</taxon>
        <taxon>Eubrachyura</taxon>
        <taxon>Portunoidea</taxon>
        <taxon>Portunidae</taxon>
        <taxon>Portuninae</taxon>
        <taxon>Scylla</taxon>
    </lineage>
</organism>
<dbReference type="AlphaFoldDB" id="A0AAW0TU98"/>
<reference evidence="1 2" key="1">
    <citation type="submission" date="2023-03" db="EMBL/GenBank/DDBJ databases">
        <title>High-quality genome of Scylla paramamosain provides insights in environmental adaptation.</title>
        <authorList>
            <person name="Zhang L."/>
        </authorList>
    </citation>
    <scope>NUCLEOTIDE SEQUENCE [LARGE SCALE GENOMIC DNA]</scope>
    <source>
        <strain evidence="1">LZ_2023a</strain>
        <tissue evidence="1">Muscle</tissue>
    </source>
</reference>
<dbReference type="Proteomes" id="UP001487740">
    <property type="component" value="Unassembled WGS sequence"/>
</dbReference>
<protein>
    <submittedName>
        <fullName evidence="1">Uncharacterized protein</fullName>
    </submittedName>
</protein>
<comment type="caution">
    <text evidence="1">The sequence shown here is derived from an EMBL/GenBank/DDBJ whole genome shotgun (WGS) entry which is preliminary data.</text>
</comment>
<dbReference type="EMBL" id="JARAKH010000024">
    <property type="protein sequence ID" value="KAK8391270.1"/>
    <property type="molecule type" value="Genomic_DNA"/>
</dbReference>
<name>A0AAW0TU98_SCYPA</name>
<evidence type="ECO:0000313" key="2">
    <source>
        <dbReference type="Proteomes" id="UP001487740"/>
    </source>
</evidence>
<keyword evidence="2" id="KW-1185">Reference proteome</keyword>
<accession>A0AAW0TU98</accession>
<proteinExistence type="predicted"/>
<gene>
    <name evidence="1" type="ORF">O3P69_017129</name>
</gene>